<sequence length="359" mass="40181">MAPVGGELRVIYKRFKPHILMVLTHMGYTFLYLITDISFNHGMNVHVFVTYRHALGGLAIFPFAYFLERKVRPKMTVALFLEIFVLSLVGVGLTLNMYFASLKYTSPTFVTSVANTVPSLTFVIAVVLRMETVDVRHPRGIAKVLGTLTCLAGVIVIALYEGAELQSWKGAPIHIIKSNYVHENWIKGPILAVASSISWSLWYIMQGITMKKYPAPLSLTTWINFVGGAQSAVFTVLVQHKLAAWSIALNIDFWSIVYAGIVCSGLIIFVQLWCTEQKGPVFVTIFNPLGTVLVGFQAYFLLGERMHMGRIVGAVIVILGLYLVLWGKEGDQYDIKSREKSFLSNDEPKEPKIQREEVP</sequence>
<comment type="subcellular location">
    <subcellularLocation>
        <location evidence="1 6">Membrane</location>
        <topology evidence="1 6">Multi-pass membrane protein</topology>
    </subcellularLocation>
</comment>
<feature type="transmembrane region" description="Helical" evidence="6">
    <location>
        <begin position="281"/>
        <end position="302"/>
    </location>
</feature>
<organism evidence="8 9">
    <name type="scientific">Carpinus fangiana</name>
    <dbReference type="NCBI Taxonomy" id="176857"/>
    <lineage>
        <taxon>Eukaryota</taxon>
        <taxon>Viridiplantae</taxon>
        <taxon>Streptophyta</taxon>
        <taxon>Embryophyta</taxon>
        <taxon>Tracheophyta</taxon>
        <taxon>Spermatophyta</taxon>
        <taxon>Magnoliopsida</taxon>
        <taxon>eudicotyledons</taxon>
        <taxon>Gunneridae</taxon>
        <taxon>Pentapetalae</taxon>
        <taxon>rosids</taxon>
        <taxon>fabids</taxon>
        <taxon>Fagales</taxon>
        <taxon>Betulaceae</taxon>
        <taxon>Carpinus</taxon>
    </lineage>
</organism>
<protein>
    <recommendedName>
        <fullName evidence="6">WAT1-related protein</fullName>
    </recommendedName>
</protein>
<gene>
    <name evidence="8" type="ORF">FH972_002406</name>
</gene>
<keyword evidence="9" id="KW-1185">Reference proteome</keyword>
<dbReference type="AlphaFoldDB" id="A0A5N6QHX6"/>
<reference evidence="8 9" key="1">
    <citation type="submission" date="2019-06" db="EMBL/GenBank/DDBJ databases">
        <title>A chromosomal-level reference genome of Carpinus fangiana (Coryloideae, Betulaceae).</title>
        <authorList>
            <person name="Yang X."/>
            <person name="Wang Z."/>
            <person name="Zhang L."/>
            <person name="Hao G."/>
            <person name="Liu J."/>
            <person name="Yang Y."/>
        </authorList>
    </citation>
    <scope>NUCLEOTIDE SEQUENCE [LARGE SCALE GENOMIC DNA]</scope>
    <source>
        <strain evidence="8">Cfa_2016G</strain>
        <tissue evidence="8">Leaf</tissue>
    </source>
</reference>
<dbReference type="InterPro" id="IPR037185">
    <property type="entry name" value="EmrE-like"/>
</dbReference>
<dbReference type="PANTHER" id="PTHR31218">
    <property type="entry name" value="WAT1-RELATED PROTEIN"/>
    <property type="match status" value="1"/>
</dbReference>
<dbReference type="OrthoDB" id="1728340at2759"/>
<keyword evidence="5 6" id="KW-0472">Membrane</keyword>
<keyword evidence="3 6" id="KW-0812">Transmembrane</keyword>
<dbReference type="EMBL" id="CM017321">
    <property type="protein sequence ID" value="KAE7997803.1"/>
    <property type="molecule type" value="Genomic_DNA"/>
</dbReference>
<feature type="transmembrane region" description="Helical" evidence="6">
    <location>
        <begin position="140"/>
        <end position="160"/>
    </location>
</feature>
<feature type="transmembrane region" description="Helical" evidence="6">
    <location>
        <begin position="79"/>
        <end position="100"/>
    </location>
</feature>
<name>A0A5N6QHX6_9ROSI</name>
<evidence type="ECO:0000256" key="4">
    <source>
        <dbReference type="ARBA" id="ARBA00022989"/>
    </source>
</evidence>
<keyword evidence="4 6" id="KW-1133">Transmembrane helix</keyword>
<dbReference type="GO" id="GO:0022857">
    <property type="term" value="F:transmembrane transporter activity"/>
    <property type="evidence" value="ECO:0007669"/>
    <property type="project" value="InterPro"/>
</dbReference>
<dbReference type="InterPro" id="IPR030184">
    <property type="entry name" value="WAT1-related"/>
</dbReference>
<dbReference type="SUPFAM" id="SSF103481">
    <property type="entry name" value="Multidrug resistance efflux transporter EmrE"/>
    <property type="match status" value="2"/>
</dbReference>
<dbReference type="GO" id="GO:0016020">
    <property type="term" value="C:membrane"/>
    <property type="evidence" value="ECO:0007669"/>
    <property type="project" value="UniProtKB-SubCell"/>
</dbReference>
<evidence type="ECO:0000313" key="8">
    <source>
        <dbReference type="EMBL" id="KAE7997803.1"/>
    </source>
</evidence>
<evidence type="ECO:0000259" key="7">
    <source>
        <dbReference type="Pfam" id="PF00892"/>
    </source>
</evidence>
<feature type="transmembrane region" description="Helical" evidence="6">
    <location>
        <begin position="308"/>
        <end position="327"/>
    </location>
</feature>
<feature type="domain" description="EamA" evidence="7">
    <location>
        <begin position="18"/>
        <end position="158"/>
    </location>
</feature>
<evidence type="ECO:0000256" key="5">
    <source>
        <dbReference type="ARBA" id="ARBA00023136"/>
    </source>
</evidence>
<dbReference type="Proteomes" id="UP000327013">
    <property type="component" value="Chromosome 1"/>
</dbReference>
<feature type="transmembrane region" description="Helical" evidence="6">
    <location>
        <begin position="185"/>
        <end position="205"/>
    </location>
</feature>
<evidence type="ECO:0000313" key="9">
    <source>
        <dbReference type="Proteomes" id="UP000327013"/>
    </source>
</evidence>
<evidence type="ECO:0000256" key="1">
    <source>
        <dbReference type="ARBA" id="ARBA00004141"/>
    </source>
</evidence>
<evidence type="ECO:0000256" key="2">
    <source>
        <dbReference type="ARBA" id="ARBA00007635"/>
    </source>
</evidence>
<proteinExistence type="inferred from homology"/>
<dbReference type="InterPro" id="IPR000620">
    <property type="entry name" value="EamA_dom"/>
</dbReference>
<evidence type="ECO:0000256" key="6">
    <source>
        <dbReference type="RuleBase" id="RU363077"/>
    </source>
</evidence>
<feature type="transmembrane region" description="Helical" evidence="6">
    <location>
        <begin position="45"/>
        <end position="67"/>
    </location>
</feature>
<evidence type="ECO:0000256" key="3">
    <source>
        <dbReference type="ARBA" id="ARBA00022692"/>
    </source>
</evidence>
<feature type="transmembrane region" description="Helical" evidence="6">
    <location>
        <begin position="106"/>
        <end position="128"/>
    </location>
</feature>
<accession>A0A5N6QHX6</accession>
<dbReference type="Pfam" id="PF00892">
    <property type="entry name" value="EamA"/>
    <property type="match status" value="2"/>
</dbReference>
<comment type="similarity">
    <text evidence="2 6">Belongs to the drug/metabolite transporter (DMT) superfamily. Plant drug/metabolite exporter (P-DME) (TC 2.A.7.4) family.</text>
</comment>
<feature type="transmembrane region" description="Helical" evidence="6">
    <location>
        <begin position="253"/>
        <end position="274"/>
    </location>
</feature>
<feature type="transmembrane region" description="Helical" evidence="6">
    <location>
        <begin position="19"/>
        <end position="39"/>
    </location>
</feature>
<feature type="domain" description="EamA" evidence="7">
    <location>
        <begin position="187"/>
        <end position="325"/>
    </location>
</feature>
<feature type="transmembrane region" description="Helical" evidence="6">
    <location>
        <begin position="217"/>
        <end position="238"/>
    </location>
</feature>